<dbReference type="PATRIC" id="fig|1129794.4.peg.5333"/>
<gene>
    <name evidence="1" type="ORF">C427_5349</name>
</gene>
<dbReference type="HOGENOM" id="CLU_623816_0_0_6"/>
<sequence length="439" mass="50972">MVYTRNVAAPDYGAKVTGRIEQHTFGFFVANDESTTFLVPGNLGSSIANVEQESLNLALRYRYDLSEQLSVGWTSTLRDAEGYYNYVNAIDAKYQLTDNDTFRAQILRSDTQYPLDLYKEFCDDNCEQDEDYSETAIRLKKTEAFSGRAYRVSYDHEERNWNVFLNRNSQGAGIRTDLGFGSLADRHQSVVGAGYNWYSENTWWNKIRLSGDWDISHNDNNELIEKEAEVYLSMNGQLQSYFKIGLQKRDKVGLRDDPSKLSITNNSTLFTEQQGSVYFEMRPSSSWYISAFARYGDHIDYDNNRLGKQWFVRPTINWSVGKSLQFKLRHTYQNLDVNSQLLFAANLSDFRATYQFNQRQFLRLILVYSDIERNQQNYTFDVDASSKGLGTQLLYSYKLNPLTKFFVGYSDSAYQDDVLTSLTKNERSVFMKFSYAWLN</sequence>
<dbReference type="OrthoDB" id="9786766at2"/>
<dbReference type="AlphaFoldDB" id="M4RV47"/>
<dbReference type="eggNOG" id="COG2091">
    <property type="taxonomic scope" value="Bacteria"/>
</dbReference>
<organism evidence="1 2">
    <name type="scientific">Paraglaciecola psychrophila 170</name>
    <dbReference type="NCBI Taxonomy" id="1129794"/>
    <lineage>
        <taxon>Bacteria</taxon>
        <taxon>Pseudomonadati</taxon>
        <taxon>Pseudomonadota</taxon>
        <taxon>Gammaproteobacteria</taxon>
        <taxon>Alteromonadales</taxon>
        <taxon>Alteromonadaceae</taxon>
        <taxon>Paraglaciecola</taxon>
    </lineage>
</organism>
<evidence type="ECO:0000313" key="2">
    <source>
        <dbReference type="Proteomes" id="UP000011864"/>
    </source>
</evidence>
<dbReference type="KEGG" id="gps:C427_5349"/>
<protein>
    <submittedName>
        <fullName evidence="1">Uncharacterized protein</fullName>
    </submittedName>
</protein>
<evidence type="ECO:0000313" key="1">
    <source>
        <dbReference type="EMBL" id="AGH47446.1"/>
    </source>
</evidence>
<reference evidence="1 2" key="1">
    <citation type="journal article" date="2013" name="Genome Announc.">
        <title>Complete Genome Sequence of Glaciecola psychrophila Strain 170T.</title>
        <authorList>
            <person name="Yin J."/>
            <person name="Chen J."/>
            <person name="Liu G."/>
            <person name="Yu Y."/>
            <person name="Song L."/>
            <person name="Wang X."/>
            <person name="Qu X."/>
        </authorList>
    </citation>
    <scope>NUCLEOTIDE SEQUENCE [LARGE SCALE GENOMIC DNA]</scope>
    <source>
        <strain evidence="1 2">170</strain>
    </source>
</reference>
<accession>M4RV47</accession>
<name>M4RV47_9ALTE</name>
<dbReference type="EMBL" id="CP003837">
    <property type="protein sequence ID" value="AGH47446.1"/>
    <property type="molecule type" value="Genomic_DNA"/>
</dbReference>
<dbReference type="STRING" id="1129794.C427_5349"/>
<dbReference type="RefSeq" id="WP_015431383.1">
    <property type="nucleotide sequence ID" value="NC_020514.1"/>
</dbReference>
<dbReference type="Proteomes" id="UP000011864">
    <property type="component" value="Chromosome"/>
</dbReference>
<keyword evidence="2" id="KW-1185">Reference proteome</keyword>
<proteinExistence type="predicted"/>